<proteinExistence type="predicted"/>
<evidence type="ECO:0000256" key="1">
    <source>
        <dbReference type="SAM" id="MobiDB-lite"/>
    </source>
</evidence>
<organism evidence="2 3">
    <name type="scientific">Pseudomonas putida</name>
    <name type="common">Arthrobacter siderocapsulatus</name>
    <dbReference type="NCBI Taxonomy" id="303"/>
    <lineage>
        <taxon>Bacteria</taxon>
        <taxon>Pseudomonadati</taxon>
        <taxon>Pseudomonadota</taxon>
        <taxon>Gammaproteobacteria</taxon>
        <taxon>Pseudomonadales</taxon>
        <taxon>Pseudomonadaceae</taxon>
        <taxon>Pseudomonas</taxon>
    </lineage>
</organism>
<reference evidence="2 3" key="1">
    <citation type="submission" date="2020-01" db="EMBL/GenBank/DDBJ databases">
        <title>Complete Genome Sequence of Pseudomonas putida Strain TS312, Harboring the HdtS type N-acyl-homoserine Lactone Synthase, Isolated from a Paper Mill.</title>
        <authorList>
            <person name="Hosoe A."/>
            <person name="Suenaga T."/>
            <person name="Sugi T."/>
            <person name="Izumi T."/>
            <person name="Nagai N."/>
            <person name="Terada A."/>
        </authorList>
    </citation>
    <scope>NUCLEOTIDE SEQUENCE [LARGE SCALE GENOMIC DNA]</scope>
    <source>
        <strain evidence="2 3">TS312</strain>
    </source>
</reference>
<dbReference type="AlphaFoldDB" id="A0A7U6RCE8"/>
<dbReference type="EMBL" id="AP022324">
    <property type="protein sequence ID" value="BBU45072.1"/>
    <property type="molecule type" value="Genomic_DNA"/>
</dbReference>
<gene>
    <name evidence="2" type="ORF">PPTS312_29870</name>
</gene>
<accession>A0A7U6RCE8</accession>
<protein>
    <submittedName>
        <fullName evidence="2">Uncharacterized protein</fullName>
    </submittedName>
</protein>
<feature type="region of interest" description="Disordered" evidence="1">
    <location>
        <begin position="1"/>
        <end position="21"/>
    </location>
</feature>
<name>A0A7U6RCE8_PSEPU</name>
<sequence length="74" mass="8279">MHLPTPLTQGLGKVPHGAEDENDLERMMRHVAGLTLHFRHQNSIAGGVKGSQARQVERQLVTQYKAKAHRSGYH</sequence>
<evidence type="ECO:0000313" key="2">
    <source>
        <dbReference type="EMBL" id="BBU45072.1"/>
    </source>
</evidence>
<evidence type="ECO:0000313" key="3">
    <source>
        <dbReference type="Proteomes" id="UP000464661"/>
    </source>
</evidence>
<dbReference type="Proteomes" id="UP000464661">
    <property type="component" value="Chromosome"/>
</dbReference>